<evidence type="ECO:0000313" key="1">
    <source>
        <dbReference type="EMBL" id="MFB9533267.1"/>
    </source>
</evidence>
<dbReference type="Proteomes" id="UP001589646">
    <property type="component" value="Unassembled WGS sequence"/>
</dbReference>
<keyword evidence="2" id="KW-1185">Reference proteome</keyword>
<protein>
    <submittedName>
        <fullName evidence="1">Uncharacterized protein</fullName>
    </submittedName>
</protein>
<gene>
    <name evidence="1" type="ORF">ACFFRN_42255</name>
</gene>
<accession>A0ABV5QCP7</accession>
<dbReference type="RefSeq" id="WP_346122538.1">
    <property type="nucleotide sequence ID" value="NZ_BAAAXC010000013.1"/>
</dbReference>
<name>A0ABV5QCP7_9ACTN</name>
<comment type="caution">
    <text evidence="1">The sequence shown here is derived from an EMBL/GenBank/DDBJ whole genome shotgun (WGS) entry which is preliminary data.</text>
</comment>
<evidence type="ECO:0000313" key="2">
    <source>
        <dbReference type="Proteomes" id="UP001589646"/>
    </source>
</evidence>
<proteinExistence type="predicted"/>
<reference evidence="1 2" key="1">
    <citation type="submission" date="2024-09" db="EMBL/GenBank/DDBJ databases">
        <authorList>
            <person name="Sun Q."/>
            <person name="Mori K."/>
        </authorList>
    </citation>
    <scope>NUCLEOTIDE SEQUENCE [LARGE SCALE GENOMIC DNA]</scope>
    <source>
        <strain evidence="1 2">JCM 3323</strain>
    </source>
</reference>
<organism evidence="1 2">
    <name type="scientific">Nonomuraea roseola</name>
    <dbReference type="NCBI Taxonomy" id="46179"/>
    <lineage>
        <taxon>Bacteria</taxon>
        <taxon>Bacillati</taxon>
        <taxon>Actinomycetota</taxon>
        <taxon>Actinomycetes</taxon>
        <taxon>Streptosporangiales</taxon>
        <taxon>Streptosporangiaceae</taxon>
        <taxon>Nonomuraea</taxon>
    </lineage>
</organism>
<dbReference type="EMBL" id="JBHMCE010000017">
    <property type="protein sequence ID" value="MFB9533267.1"/>
    <property type="molecule type" value="Genomic_DNA"/>
</dbReference>
<sequence length="71" mass="8347">MWFRRFDQRGPAACSWADVVVAAGIQRFAYFRLLDRLRRGEATLEVLRASQDLYDNHFLDSPAWTRDRQAS</sequence>